<reference evidence="9 10" key="1">
    <citation type="submission" date="2024-01" db="EMBL/GenBank/DDBJ databases">
        <title>Genome assemblies of Stephania.</title>
        <authorList>
            <person name="Yang L."/>
        </authorList>
    </citation>
    <scope>NUCLEOTIDE SEQUENCE [LARGE SCALE GENOMIC DNA]</scope>
    <source>
        <strain evidence="9">YNDBR</strain>
        <tissue evidence="9">Leaf</tissue>
    </source>
</reference>
<evidence type="ECO:0000256" key="7">
    <source>
        <dbReference type="SAM" id="Phobius"/>
    </source>
</evidence>
<dbReference type="EMBL" id="JBBNAF010000001">
    <property type="protein sequence ID" value="KAK9169438.1"/>
    <property type="molecule type" value="Genomic_DNA"/>
</dbReference>
<keyword evidence="4 7" id="KW-0812">Transmembrane</keyword>
<gene>
    <name evidence="9" type="ORF">Syun_001578</name>
</gene>
<feature type="transmembrane region" description="Helical" evidence="7">
    <location>
        <begin position="395"/>
        <end position="417"/>
    </location>
</feature>
<feature type="transmembrane region" description="Helical" evidence="7">
    <location>
        <begin position="109"/>
        <end position="133"/>
    </location>
</feature>
<feature type="transmembrane region" description="Helical" evidence="7">
    <location>
        <begin position="76"/>
        <end position="97"/>
    </location>
</feature>
<feature type="transmembrane region" description="Helical" evidence="7">
    <location>
        <begin position="371"/>
        <end position="389"/>
    </location>
</feature>
<feature type="transmembrane region" description="Helical" evidence="7">
    <location>
        <begin position="145"/>
        <end position="165"/>
    </location>
</feature>
<dbReference type="PIRSF" id="PIRSF006060">
    <property type="entry name" value="AA_transporter"/>
    <property type="match status" value="1"/>
</dbReference>
<feature type="transmembrane region" description="Helical" evidence="7">
    <location>
        <begin position="561"/>
        <end position="588"/>
    </location>
</feature>
<evidence type="ECO:0000256" key="1">
    <source>
        <dbReference type="ARBA" id="ARBA00004141"/>
    </source>
</evidence>
<dbReference type="Proteomes" id="UP001420932">
    <property type="component" value="Unassembled WGS sequence"/>
</dbReference>
<evidence type="ECO:0000256" key="4">
    <source>
        <dbReference type="ARBA" id="ARBA00022692"/>
    </source>
</evidence>
<name>A0AAP0LE34_9MAGN</name>
<feature type="transmembrane region" description="Helical" evidence="7">
    <location>
        <begin position="171"/>
        <end position="189"/>
    </location>
</feature>
<dbReference type="PANTHER" id="PTHR43243:SF4">
    <property type="entry name" value="CATIONIC AMINO ACID TRANSPORTER 4"/>
    <property type="match status" value="1"/>
</dbReference>
<dbReference type="Pfam" id="PF13906">
    <property type="entry name" value="AA_permease_C"/>
    <property type="match status" value="1"/>
</dbReference>
<feature type="transmembrane region" description="Helical" evidence="7">
    <location>
        <begin position="241"/>
        <end position="263"/>
    </location>
</feature>
<keyword evidence="10" id="KW-1185">Reference proteome</keyword>
<keyword evidence="6 7" id="KW-0472">Membrane</keyword>
<feature type="transmembrane region" description="Helical" evidence="7">
    <location>
        <begin position="502"/>
        <end position="522"/>
    </location>
</feature>
<evidence type="ECO:0000256" key="2">
    <source>
        <dbReference type="ARBA" id="ARBA00008572"/>
    </source>
</evidence>
<dbReference type="PANTHER" id="PTHR43243">
    <property type="entry name" value="INNER MEMBRANE TRANSPORTER YGJI-RELATED"/>
    <property type="match status" value="1"/>
</dbReference>
<evidence type="ECO:0000256" key="5">
    <source>
        <dbReference type="ARBA" id="ARBA00022989"/>
    </source>
</evidence>
<feature type="transmembrane region" description="Helical" evidence="7">
    <location>
        <begin position="275"/>
        <end position="301"/>
    </location>
</feature>
<feature type="domain" description="Cationic amino acid transporter C-terminal" evidence="8">
    <location>
        <begin position="567"/>
        <end position="617"/>
    </location>
</feature>
<evidence type="ECO:0000313" key="9">
    <source>
        <dbReference type="EMBL" id="KAK9169438.1"/>
    </source>
</evidence>
<dbReference type="FunFam" id="1.20.1740.10:FF:000010">
    <property type="entry name" value="probable cationic amino acid transporter"/>
    <property type="match status" value="1"/>
</dbReference>
<feature type="transmembrane region" description="Helical" evidence="7">
    <location>
        <begin position="528"/>
        <end position="549"/>
    </location>
</feature>
<evidence type="ECO:0000259" key="8">
    <source>
        <dbReference type="Pfam" id="PF13906"/>
    </source>
</evidence>
<dbReference type="AlphaFoldDB" id="A0AAP0LE34"/>
<comment type="caution">
    <text evidence="9">The sequence shown here is derived from an EMBL/GenBank/DDBJ whole genome shotgun (WGS) entry which is preliminary data.</text>
</comment>
<dbReference type="Pfam" id="PF13520">
    <property type="entry name" value="AA_permease_2"/>
    <property type="match status" value="1"/>
</dbReference>
<feature type="transmembrane region" description="Helical" evidence="7">
    <location>
        <begin position="45"/>
        <end position="64"/>
    </location>
</feature>
<feature type="transmembrane region" description="Helical" evidence="7">
    <location>
        <begin position="196"/>
        <end position="221"/>
    </location>
</feature>
<proteinExistence type="inferred from homology"/>
<keyword evidence="5 7" id="KW-1133">Transmembrane helix</keyword>
<protein>
    <recommendedName>
        <fullName evidence="8">Cationic amino acid transporter C-terminal domain-containing protein</fullName>
    </recommendedName>
</protein>
<dbReference type="GO" id="GO:0015171">
    <property type="term" value="F:amino acid transmembrane transporter activity"/>
    <property type="evidence" value="ECO:0007669"/>
    <property type="project" value="TreeGrafter"/>
</dbReference>
<dbReference type="InterPro" id="IPR029485">
    <property type="entry name" value="CAT_C"/>
</dbReference>
<sequence>MGLDDADYGVKAWGFRCLMRRKQVDSVRKARADARHQLVKRLTSLQLIAIGVGSTIGAGVYVLVGTVAREHSGPALTISFLIAGIAAAFSAFCYAELASRCPSAGSAYHYSYICVGEGVAWIIGWALVLEYTIGGATVARGISPNLALFFGGGGNLPFFLGRVYIPWLNVVADPCAALLVLIVTCLLCLGIKESSLAQAIVTTANVCVLAFVIIAGAYLGFRNGWPGYEIPSGYFPYGVKGMLAGAATVFFAYIGFDTVASTAEEVKAPHRDLPLGIGVAVFICCSFYMLVSIVVVGLVPYYAMDPDTPISFAFGTYKMHWVMYIISVGAVMALCSTLLGSLLPQPRVLMAMARDGLLPSFFADINKHTHVPVNSTIVTGIFASLLTFFMDVSQLAGMVSVGTLLAFTIVAISILILRYVPPDEVPVQASFHVPTDSASHQYGSSSSGDRKSIRDPGVCLSDSDRYLHGQSESSVEHPLISKMINQGNKTPHGLNEKKRRKIAAWSIALACMGVLLLTSASLTEYLPGFSRMAISGIGGMVLLCGLIVLSKIDQDVGRHSFGHTGGFICPFVPFLPVSCILINVYLLMNLSSGTWIRVSVWLILGALIYLFYGRNHSLLQNAVYVPTAHAEEIYRRSSEFVA</sequence>
<comment type="similarity">
    <text evidence="2">Belongs to the amino acid-polyamine-organocation (APC) superfamily. Cationic amino acid transporter (CAT) (TC 2.A.3.3) family.</text>
</comment>
<comment type="subcellular location">
    <subcellularLocation>
        <location evidence="1">Membrane</location>
        <topology evidence="1">Multi-pass membrane protein</topology>
    </subcellularLocation>
</comment>
<dbReference type="GO" id="GO:0016020">
    <property type="term" value="C:membrane"/>
    <property type="evidence" value="ECO:0007669"/>
    <property type="project" value="UniProtKB-SubCell"/>
</dbReference>
<dbReference type="InterPro" id="IPR002293">
    <property type="entry name" value="AA/rel_permease1"/>
</dbReference>
<organism evidence="9 10">
    <name type="scientific">Stephania yunnanensis</name>
    <dbReference type="NCBI Taxonomy" id="152371"/>
    <lineage>
        <taxon>Eukaryota</taxon>
        <taxon>Viridiplantae</taxon>
        <taxon>Streptophyta</taxon>
        <taxon>Embryophyta</taxon>
        <taxon>Tracheophyta</taxon>
        <taxon>Spermatophyta</taxon>
        <taxon>Magnoliopsida</taxon>
        <taxon>Ranunculales</taxon>
        <taxon>Menispermaceae</taxon>
        <taxon>Menispermoideae</taxon>
        <taxon>Cissampelideae</taxon>
        <taxon>Stephania</taxon>
    </lineage>
</organism>
<evidence type="ECO:0000256" key="6">
    <source>
        <dbReference type="ARBA" id="ARBA00023136"/>
    </source>
</evidence>
<dbReference type="Gene3D" id="1.20.1740.10">
    <property type="entry name" value="Amino acid/polyamine transporter I"/>
    <property type="match status" value="2"/>
</dbReference>
<evidence type="ECO:0000313" key="10">
    <source>
        <dbReference type="Proteomes" id="UP001420932"/>
    </source>
</evidence>
<feature type="transmembrane region" description="Helical" evidence="7">
    <location>
        <begin position="594"/>
        <end position="612"/>
    </location>
</feature>
<evidence type="ECO:0000256" key="3">
    <source>
        <dbReference type="ARBA" id="ARBA00022448"/>
    </source>
</evidence>
<accession>A0AAP0LE34</accession>
<keyword evidence="3" id="KW-0813">Transport</keyword>
<feature type="transmembrane region" description="Helical" evidence="7">
    <location>
        <begin position="321"/>
        <end position="343"/>
    </location>
</feature>